<accession>A0AAU9UTM2</accession>
<organism evidence="1 2">
    <name type="scientific">Euphydryas editha</name>
    <name type="common">Edith's checkerspot</name>
    <dbReference type="NCBI Taxonomy" id="104508"/>
    <lineage>
        <taxon>Eukaryota</taxon>
        <taxon>Metazoa</taxon>
        <taxon>Ecdysozoa</taxon>
        <taxon>Arthropoda</taxon>
        <taxon>Hexapoda</taxon>
        <taxon>Insecta</taxon>
        <taxon>Pterygota</taxon>
        <taxon>Neoptera</taxon>
        <taxon>Endopterygota</taxon>
        <taxon>Lepidoptera</taxon>
        <taxon>Glossata</taxon>
        <taxon>Ditrysia</taxon>
        <taxon>Papilionoidea</taxon>
        <taxon>Nymphalidae</taxon>
        <taxon>Nymphalinae</taxon>
        <taxon>Euphydryas</taxon>
    </lineage>
</organism>
<keyword evidence="2" id="KW-1185">Reference proteome</keyword>
<dbReference type="EMBL" id="CAKOGL010000025">
    <property type="protein sequence ID" value="CAH2103024.1"/>
    <property type="molecule type" value="Genomic_DNA"/>
</dbReference>
<dbReference type="AlphaFoldDB" id="A0AAU9UTM2"/>
<evidence type="ECO:0000313" key="2">
    <source>
        <dbReference type="Proteomes" id="UP001153954"/>
    </source>
</evidence>
<reference evidence="1" key="1">
    <citation type="submission" date="2022-03" db="EMBL/GenBank/DDBJ databases">
        <authorList>
            <person name="Tunstrom K."/>
        </authorList>
    </citation>
    <scope>NUCLEOTIDE SEQUENCE</scope>
</reference>
<name>A0AAU9UTM2_EUPED</name>
<protein>
    <submittedName>
        <fullName evidence="1">Uncharacterized protein</fullName>
    </submittedName>
</protein>
<sequence length="172" mass="18970">MEEKSGLFAEASLSLEGSCCLQIRDPPIKAAEGSRRVQNTLKYLLNFGNVSHYLGYSALTDFFPTMSLKPNPQCDDSYCRRRQTEFKAKPVVELATEVKEDDTPIHADNEWGISLVDENSPEEETSNLKLAEGVEVAYSIPVDNNTPETSSGGAVAASELSLEELMQQMKSM</sequence>
<proteinExistence type="predicted"/>
<comment type="caution">
    <text evidence="1">The sequence shown here is derived from an EMBL/GenBank/DDBJ whole genome shotgun (WGS) entry which is preliminary data.</text>
</comment>
<dbReference type="Proteomes" id="UP001153954">
    <property type="component" value="Unassembled WGS sequence"/>
</dbReference>
<evidence type="ECO:0000313" key="1">
    <source>
        <dbReference type="EMBL" id="CAH2103024.1"/>
    </source>
</evidence>
<dbReference type="Gene3D" id="3.40.50.720">
    <property type="entry name" value="NAD(P)-binding Rossmann-like Domain"/>
    <property type="match status" value="1"/>
</dbReference>
<gene>
    <name evidence="1" type="ORF">EEDITHA_LOCUS17578</name>
</gene>